<evidence type="ECO:0000256" key="1">
    <source>
        <dbReference type="SAM" id="SignalP"/>
    </source>
</evidence>
<accession>A0A1T1H199</accession>
<evidence type="ECO:0000313" key="2">
    <source>
        <dbReference type="EMBL" id="OOV83480.1"/>
    </source>
</evidence>
<sequence>MKIVLLFSSLLLTCVLSACAVHTREGSIVVDPDRNHYPYNYPDRHGDFCPPGQAKKGRC</sequence>
<comment type="caution">
    <text evidence="2">The sequence shown here is derived from an EMBL/GenBank/DDBJ whole genome shotgun (WGS) entry which is preliminary data.</text>
</comment>
<name>A0A1T1H199_9GAMM</name>
<feature type="chain" id="PRO_5012910633" description="Lipoprotein" evidence="1">
    <location>
        <begin position="21"/>
        <end position="59"/>
    </location>
</feature>
<protein>
    <recommendedName>
        <fullName evidence="4">Lipoprotein</fullName>
    </recommendedName>
</protein>
<gene>
    <name evidence="2" type="ORF">B1202_07495</name>
</gene>
<feature type="signal peptide" evidence="1">
    <location>
        <begin position="1"/>
        <end position="20"/>
    </location>
</feature>
<evidence type="ECO:0000313" key="3">
    <source>
        <dbReference type="Proteomes" id="UP000191160"/>
    </source>
</evidence>
<evidence type="ECO:0008006" key="4">
    <source>
        <dbReference type="Google" id="ProtNLM"/>
    </source>
</evidence>
<dbReference type="AlphaFoldDB" id="A0A1T1H199"/>
<dbReference type="RefSeq" id="WP_078189949.1">
    <property type="nucleotide sequence ID" value="NZ_JAMCOZ010000007.1"/>
</dbReference>
<dbReference type="Proteomes" id="UP000191160">
    <property type="component" value="Unassembled WGS sequence"/>
</dbReference>
<reference evidence="2 3" key="1">
    <citation type="submission" date="2017-02" db="EMBL/GenBank/DDBJ databases">
        <title>Acinetobacter sp. ANC 4945, whole genome shotgun sequencing project.</title>
        <authorList>
            <person name="Radolfova-Krizova L."/>
            <person name="Al Atrouni A."/>
            <person name="Nemec A."/>
        </authorList>
    </citation>
    <scope>NUCLEOTIDE SEQUENCE [LARGE SCALE GENOMIC DNA]</scope>
    <source>
        <strain evidence="2 3">ANC 4945</strain>
    </source>
</reference>
<proteinExistence type="predicted"/>
<organism evidence="2 3">
    <name type="scientific">Acinetobacter amyesii</name>
    <dbReference type="NCBI Taxonomy" id="2942470"/>
    <lineage>
        <taxon>Bacteria</taxon>
        <taxon>Pseudomonadati</taxon>
        <taxon>Pseudomonadota</taxon>
        <taxon>Gammaproteobacteria</taxon>
        <taxon>Moraxellales</taxon>
        <taxon>Moraxellaceae</taxon>
        <taxon>Acinetobacter</taxon>
    </lineage>
</organism>
<dbReference type="EMBL" id="MVKX01000004">
    <property type="protein sequence ID" value="OOV83480.1"/>
    <property type="molecule type" value="Genomic_DNA"/>
</dbReference>
<keyword evidence="3" id="KW-1185">Reference proteome</keyword>
<dbReference type="PROSITE" id="PS51257">
    <property type="entry name" value="PROKAR_LIPOPROTEIN"/>
    <property type="match status" value="1"/>
</dbReference>
<keyword evidence="1" id="KW-0732">Signal</keyword>